<sequence>MTAPTAPTARTAARRERLRELLGLDFAGTGQGRLARLPSDPGGGEPVEVQVVTPEGEEIPAFLLRPDPAQATGAGVVLVAGHGRGIDDLVRTDPVDEYHDGLAHKLVRAGLTVLSPEMLSFGRRRFPRPEDAPPYEFAENSCGIDAARELLHGRPLMGRRAADARAAVQALRQLPGVDPERVAVAGGSGGGAVSLLLAAADPSLAAALVATYFCTFEASFCSIRHCPCNLIPGVLPEFEMADIAALVAPRPLVIEAGERDHIFPIEATRAAFARLGPAWEEHGAVPPELVVTDGGHTFRAERSLDAFLEHLR</sequence>
<dbReference type="InterPro" id="IPR002925">
    <property type="entry name" value="Dienelactn_hydro"/>
</dbReference>
<gene>
    <name evidence="3" type="ordered locus">Bfae_29170</name>
</gene>
<dbReference type="InterPro" id="IPR050261">
    <property type="entry name" value="FrsA_esterase"/>
</dbReference>
<dbReference type="Proteomes" id="UP000001919">
    <property type="component" value="Chromosome"/>
</dbReference>
<evidence type="ECO:0000313" key="4">
    <source>
        <dbReference type="Proteomes" id="UP000001919"/>
    </source>
</evidence>
<dbReference type="InterPro" id="IPR029058">
    <property type="entry name" value="AB_hydrolase_fold"/>
</dbReference>
<dbReference type="Gene3D" id="3.40.50.1820">
    <property type="entry name" value="alpha/beta hydrolase"/>
    <property type="match status" value="1"/>
</dbReference>
<dbReference type="HOGENOM" id="CLU_056134_1_0_11"/>
<evidence type="ECO:0000256" key="1">
    <source>
        <dbReference type="ARBA" id="ARBA00008645"/>
    </source>
</evidence>
<dbReference type="SUPFAM" id="SSF53474">
    <property type="entry name" value="alpha/beta-Hydrolases"/>
    <property type="match status" value="1"/>
</dbReference>
<proteinExistence type="inferred from homology"/>
<dbReference type="PANTHER" id="PTHR22946:SF8">
    <property type="entry name" value="ACETYL XYLAN ESTERASE DOMAIN-CONTAINING PROTEIN"/>
    <property type="match status" value="1"/>
</dbReference>
<organism evidence="3 4">
    <name type="scientific">Brachybacterium faecium (strain ATCC 43885 / DSM 4810 / JCM 11609 / LMG 19847 / NBRC 14762 / NCIMB 9860 / 6-10)</name>
    <dbReference type="NCBI Taxonomy" id="446465"/>
    <lineage>
        <taxon>Bacteria</taxon>
        <taxon>Bacillati</taxon>
        <taxon>Actinomycetota</taxon>
        <taxon>Actinomycetes</taxon>
        <taxon>Micrococcales</taxon>
        <taxon>Dermabacteraceae</taxon>
        <taxon>Brachybacterium</taxon>
    </lineage>
</organism>
<dbReference type="STRING" id="446465.Bfae_29170"/>
<comment type="similarity">
    <text evidence="1">Belongs to the AB hydrolase superfamily.</text>
</comment>
<dbReference type="OrthoDB" id="3668964at2"/>
<dbReference type="PATRIC" id="fig|446465.5.peg.2880"/>
<protein>
    <recommendedName>
        <fullName evidence="2">Dienelactone hydrolase domain-containing protein</fullName>
    </recommendedName>
</protein>
<evidence type="ECO:0000259" key="2">
    <source>
        <dbReference type="Pfam" id="PF01738"/>
    </source>
</evidence>
<accession>C7MA08</accession>
<dbReference type="eggNOG" id="COG1073">
    <property type="taxonomic scope" value="Bacteria"/>
</dbReference>
<dbReference type="AlphaFoldDB" id="C7MA08"/>
<feature type="domain" description="Dienelactone hydrolase" evidence="2">
    <location>
        <begin position="76"/>
        <end position="267"/>
    </location>
</feature>
<dbReference type="Pfam" id="PF01738">
    <property type="entry name" value="DLH"/>
    <property type="match status" value="1"/>
</dbReference>
<name>C7MA08_BRAFD</name>
<dbReference type="EMBL" id="CP001643">
    <property type="protein sequence ID" value="ACU86678.1"/>
    <property type="molecule type" value="Genomic_DNA"/>
</dbReference>
<dbReference type="PANTHER" id="PTHR22946">
    <property type="entry name" value="DIENELACTONE HYDROLASE DOMAIN-CONTAINING PROTEIN-RELATED"/>
    <property type="match status" value="1"/>
</dbReference>
<keyword evidence="4" id="KW-1185">Reference proteome</keyword>
<reference evidence="3 4" key="1">
    <citation type="journal article" date="2009" name="Stand. Genomic Sci.">
        <title>Complete genome sequence of Brachybacterium faecium type strain (Schefferle 6-10).</title>
        <authorList>
            <person name="Lapidus A."/>
            <person name="Pukall R."/>
            <person name="Labuttii K."/>
            <person name="Copeland A."/>
            <person name="Del Rio T.G."/>
            <person name="Nolan M."/>
            <person name="Chen F."/>
            <person name="Lucas S."/>
            <person name="Tice H."/>
            <person name="Cheng J.F."/>
            <person name="Bruce D."/>
            <person name="Goodwin L."/>
            <person name="Pitluck S."/>
            <person name="Rohde M."/>
            <person name="Goker M."/>
            <person name="Pati A."/>
            <person name="Ivanova N."/>
            <person name="Mavrommatis K."/>
            <person name="Chen A."/>
            <person name="Palaniappan K."/>
            <person name="D'haeseleer P."/>
            <person name="Chain P."/>
            <person name="Bristow J."/>
            <person name="Eisen J.A."/>
            <person name="Markowitz V."/>
            <person name="Hugenholtz P."/>
            <person name="Kyrpides N.C."/>
            <person name="Klenk H.P."/>
        </authorList>
    </citation>
    <scope>NUCLEOTIDE SEQUENCE [LARGE SCALE GENOMIC DNA]</scope>
    <source>
        <strain evidence="4">ATCC 43885 / DSM 4810 / JCM 11609 / LMG 19847 / NBRC 14762 / NCIMB 9860 / 6-10</strain>
    </source>
</reference>
<dbReference type="KEGG" id="bfa:Bfae_29170"/>
<evidence type="ECO:0000313" key="3">
    <source>
        <dbReference type="EMBL" id="ACU86678.1"/>
    </source>
</evidence>
<dbReference type="GO" id="GO:0016787">
    <property type="term" value="F:hydrolase activity"/>
    <property type="evidence" value="ECO:0007669"/>
    <property type="project" value="InterPro"/>
</dbReference>